<dbReference type="InterPro" id="IPR002401">
    <property type="entry name" value="Cyt_P450_E_grp-I"/>
</dbReference>
<evidence type="ECO:0000256" key="9">
    <source>
        <dbReference type="RuleBase" id="RU000461"/>
    </source>
</evidence>
<dbReference type="InParanoid" id="A0A2G5D4P7"/>
<dbReference type="AlphaFoldDB" id="A0A2G5D4P7"/>
<accession>A0A2G5D4P7</accession>
<evidence type="ECO:0000256" key="8">
    <source>
        <dbReference type="PIRSR" id="PIRSR602401-1"/>
    </source>
</evidence>
<dbReference type="GO" id="GO:0004497">
    <property type="term" value="F:monooxygenase activity"/>
    <property type="evidence" value="ECO:0007669"/>
    <property type="project" value="UniProtKB-KW"/>
</dbReference>
<evidence type="ECO:0000256" key="2">
    <source>
        <dbReference type="ARBA" id="ARBA00010617"/>
    </source>
</evidence>
<dbReference type="OrthoDB" id="2789670at2759"/>
<keyword evidence="5 9" id="KW-0560">Oxidoreductase</keyword>
<keyword evidence="4 8" id="KW-0479">Metal-binding</keyword>
<evidence type="ECO:0000256" key="4">
    <source>
        <dbReference type="ARBA" id="ARBA00022723"/>
    </source>
</evidence>
<keyword evidence="6 8" id="KW-0408">Iron</keyword>
<protein>
    <recommendedName>
        <fullName evidence="12">Cytochrome P450</fullName>
    </recommendedName>
</protein>
<dbReference type="Gene3D" id="1.10.630.10">
    <property type="entry name" value="Cytochrome P450"/>
    <property type="match status" value="1"/>
</dbReference>
<dbReference type="PRINTS" id="PR00385">
    <property type="entry name" value="P450"/>
</dbReference>
<evidence type="ECO:0000313" key="10">
    <source>
        <dbReference type="EMBL" id="PIA38485.1"/>
    </source>
</evidence>
<dbReference type="GO" id="GO:0020037">
    <property type="term" value="F:heme binding"/>
    <property type="evidence" value="ECO:0007669"/>
    <property type="project" value="InterPro"/>
</dbReference>
<dbReference type="EMBL" id="KZ305045">
    <property type="protein sequence ID" value="PIA38485.1"/>
    <property type="molecule type" value="Genomic_DNA"/>
</dbReference>
<dbReference type="FunFam" id="1.10.630.10:FF:000126">
    <property type="entry name" value="Predicted protein"/>
    <property type="match status" value="1"/>
</dbReference>
<dbReference type="PROSITE" id="PS00086">
    <property type="entry name" value="CYTOCHROME_P450"/>
    <property type="match status" value="1"/>
</dbReference>
<dbReference type="GO" id="GO:0044550">
    <property type="term" value="P:secondary metabolite biosynthetic process"/>
    <property type="evidence" value="ECO:0007669"/>
    <property type="project" value="UniProtKB-ARBA"/>
</dbReference>
<keyword evidence="7 9" id="KW-0503">Monooxygenase</keyword>
<comment type="cofactor">
    <cofactor evidence="1 8">
        <name>heme</name>
        <dbReference type="ChEBI" id="CHEBI:30413"/>
    </cofactor>
</comment>
<evidence type="ECO:0000256" key="7">
    <source>
        <dbReference type="ARBA" id="ARBA00023033"/>
    </source>
</evidence>
<dbReference type="GO" id="GO:0005506">
    <property type="term" value="F:iron ion binding"/>
    <property type="evidence" value="ECO:0007669"/>
    <property type="project" value="InterPro"/>
</dbReference>
<evidence type="ECO:0000256" key="1">
    <source>
        <dbReference type="ARBA" id="ARBA00001971"/>
    </source>
</evidence>
<dbReference type="PANTHER" id="PTHR47951">
    <property type="entry name" value="OS08G0547900 PROTEIN"/>
    <property type="match status" value="1"/>
</dbReference>
<reference evidence="10 11" key="1">
    <citation type="submission" date="2017-09" db="EMBL/GenBank/DDBJ databases">
        <title>WGS assembly of Aquilegia coerulea Goldsmith.</title>
        <authorList>
            <person name="Hodges S."/>
            <person name="Kramer E."/>
            <person name="Nordborg M."/>
            <person name="Tomkins J."/>
            <person name="Borevitz J."/>
            <person name="Derieg N."/>
            <person name="Yan J."/>
            <person name="Mihaltcheva S."/>
            <person name="Hayes R.D."/>
            <person name="Rokhsar D."/>
        </authorList>
    </citation>
    <scope>NUCLEOTIDE SEQUENCE [LARGE SCALE GENOMIC DNA]</scope>
    <source>
        <strain evidence="11">cv. Goldsmith</strain>
    </source>
</reference>
<keyword evidence="11" id="KW-1185">Reference proteome</keyword>
<gene>
    <name evidence="10" type="ORF">AQUCO_02800295v1</name>
</gene>
<dbReference type="InterPro" id="IPR001128">
    <property type="entry name" value="Cyt_P450"/>
</dbReference>
<evidence type="ECO:0000256" key="5">
    <source>
        <dbReference type="ARBA" id="ARBA00023002"/>
    </source>
</evidence>
<dbReference type="GO" id="GO:0016705">
    <property type="term" value="F:oxidoreductase activity, acting on paired donors, with incorporation or reduction of molecular oxygen"/>
    <property type="evidence" value="ECO:0007669"/>
    <property type="project" value="InterPro"/>
</dbReference>
<dbReference type="InterPro" id="IPR017972">
    <property type="entry name" value="Cyt_P450_CS"/>
</dbReference>
<dbReference type="InterPro" id="IPR036396">
    <property type="entry name" value="Cyt_P450_sf"/>
</dbReference>
<keyword evidence="3 8" id="KW-0349">Heme</keyword>
<sequence length="437" mass="49869">MKIRLGTRLCIIINSASIAKQVHKDHDTIFANRDITATASAAFWGGTGLVLSPHGEHWRMLRKICTRELLNGCRLDAQYDHRRREVRTMVNQIYTKINTSIDIGDQIFQTKYNLMADMLWGGMPEREVEMKLLLDQFRKDLHKALPLLIVPNISDLFPILAKFDIQGLARRANKLGMSFGKVFNFIIDQRLRRRDEEEKKDFLQVLIHLKDYGDEKTPFTKTTIIALLLDLLVAGTKSSSAVVEWAMTELLMKPKLMKKAQEEIDEVVGMNSVLEEGHCSKLNYINAIVKETLRLHPIAPILIPKYTSKSCTIGGYNVPKGTKIIVNAWAIQRDSTYWNNPLEFQPERFLGPDCEWGYNGENQNYIPFGSGRRVCVGISLAERMVPYLLASLLHSFNWKLQEGTQLDFSETFGLELTKTIPLIAIPSPRLSDQILYS</sequence>
<dbReference type="PANTHER" id="PTHR47951:SF3">
    <property type="entry name" value="CYTOCHROME P450, FAMILY 706, SUBFAMILY A, POLYPEPTIDE 4"/>
    <property type="match status" value="1"/>
</dbReference>
<dbReference type="Pfam" id="PF00067">
    <property type="entry name" value="p450"/>
    <property type="match status" value="1"/>
</dbReference>
<name>A0A2G5D4P7_AQUCA</name>
<dbReference type="STRING" id="218851.A0A2G5D4P7"/>
<evidence type="ECO:0008006" key="12">
    <source>
        <dbReference type="Google" id="ProtNLM"/>
    </source>
</evidence>
<evidence type="ECO:0000313" key="11">
    <source>
        <dbReference type="Proteomes" id="UP000230069"/>
    </source>
</evidence>
<comment type="similarity">
    <text evidence="2 9">Belongs to the cytochrome P450 family.</text>
</comment>
<organism evidence="10 11">
    <name type="scientific">Aquilegia coerulea</name>
    <name type="common">Rocky mountain columbine</name>
    <dbReference type="NCBI Taxonomy" id="218851"/>
    <lineage>
        <taxon>Eukaryota</taxon>
        <taxon>Viridiplantae</taxon>
        <taxon>Streptophyta</taxon>
        <taxon>Embryophyta</taxon>
        <taxon>Tracheophyta</taxon>
        <taxon>Spermatophyta</taxon>
        <taxon>Magnoliopsida</taxon>
        <taxon>Ranunculales</taxon>
        <taxon>Ranunculaceae</taxon>
        <taxon>Thalictroideae</taxon>
        <taxon>Aquilegia</taxon>
    </lineage>
</organism>
<proteinExistence type="inferred from homology"/>
<dbReference type="SUPFAM" id="SSF48264">
    <property type="entry name" value="Cytochrome P450"/>
    <property type="match status" value="1"/>
</dbReference>
<dbReference type="Proteomes" id="UP000230069">
    <property type="component" value="Unassembled WGS sequence"/>
</dbReference>
<evidence type="ECO:0000256" key="3">
    <source>
        <dbReference type="ARBA" id="ARBA00022617"/>
    </source>
</evidence>
<evidence type="ECO:0000256" key="6">
    <source>
        <dbReference type="ARBA" id="ARBA00023004"/>
    </source>
</evidence>
<dbReference type="PRINTS" id="PR00463">
    <property type="entry name" value="EP450I"/>
</dbReference>
<feature type="binding site" description="axial binding residue" evidence="8">
    <location>
        <position position="375"/>
    </location>
    <ligand>
        <name>heme</name>
        <dbReference type="ChEBI" id="CHEBI:30413"/>
    </ligand>
    <ligandPart>
        <name>Fe</name>
        <dbReference type="ChEBI" id="CHEBI:18248"/>
    </ligandPart>
</feature>